<evidence type="ECO:0000256" key="2">
    <source>
        <dbReference type="ARBA" id="ARBA00022737"/>
    </source>
</evidence>
<dbReference type="InterPro" id="IPR058192">
    <property type="entry name" value="WHD_ROQ1-like"/>
</dbReference>
<dbReference type="SUPFAM" id="SSF52058">
    <property type="entry name" value="L domain-like"/>
    <property type="match status" value="1"/>
</dbReference>
<dbReference type="InterPro" id="IPR042197">
    <property type="entry name" value="Apaf_helical"/>
</dbReference>
<evidence type="ECO:0000313" key="6">
    <source>
        <dbReference type="Proteomes" id="UP000827889"/>
    </source>
</evidence>
<dbReference type="SUPFAM" id="SSF52540">
    <property type="entry name" value="P-loop containing nucleoside triphosphate hydrolases"/>
    <property type="match status" value="1"/>
</dbReference>
<keyword evidence="3" id="KW-0611">Plant defense</keyword>
<dbReference type="SMART" id="SM00369">
    <property type="entry name" value="LRR_TYP"/>
    <property type="match status" value="4"/>
</dbReference>
<dbReference type="Pfam" id="PF23282">
    <property type="entry name" value="WHD_ROQ1"/>
    <property type="match status" value="1"/>
</dbReference>
<evidence type="ECO:0000259" key="4">
    <source>
        <dbReference type="Pfam" id="PF23282"/>
    </source>
</evidence>
<accession>A0ABM3HJ62</accession>
<evidence type="ECO:0000313" key="7">
    <source>
        <dbReference type="RefSeq" id="XP_048136629.1"/>
    </source>
</evidence>
<evidence type="ECO:0000256" key="3">
    <source>
        <dbReference type="ARBA" id="ARBA00022821"/>
    </source>
</evidence>
<dbReference type="Gene3D" id="1.10.8.430">
    <property type="entry name" value="Helical domain of apoptotic protease-activating factors"/>
    <property type="match status" value="1"/>
</dbReference>
<evidence type="ECO:0000256" key="1">
    <source>
        <dbReference type="ARBA" id="ARBA00022614"/>
    </source>
</evidence>
<gene>
    <name evidence="7" type="primary">LOC125315508</name>
</gene>
<dbReference type="PANTHER" id="PTHR11017">
    <property type="entry name" value="LEUCINE-RICH REPEAT-CONTAINING PROTEIN"/>
    <property type="match status" value="1"/>
</dbReference>
<name>A0ABM3HJ62_9MYRT</name>
<keyword evidence="1" id="KW-0433">Leucine-rich repeat</keyword>
<dbReference type="PANTHER" id="PTHR11017:SF570">
    <property type="entry name" value="DISEASE RESISTANCE PROTEIN (TIR-NBS CLASS)-RELATED"/>
    <property type="match status" value="1"/>
</dbReference>
<proteinExistence type="predicted"/>
<sequence length="564" mass="64170">MIEGEATSEGLATKPANVSTYEVEEMKFDHALKLFSRHAFRRDSPPENYISLSEDMVSTLEKLPLALEVTGSSLSGKSEAFWADTLKKLEKAPPMEIQKTLKITYERLDDAQRQIFLDIACFFVGKDKTYPFYMWDDCEYCPHNAIEVLSLMSLIKIKDDNTFWMHDQVRDLGRAIVRQENSKYPFECSRVWNHREALRIPKQKEGSRKIEALSTGNRGDIVTHEEVTNLQKLRFFETNGAFLVGDFNNLLPGLTWLSWRFCPFEFVATNFRPTNLVILNLSCSGISEEWLGWNQIKVASKLKILDLKNRNYLRKTPDFSAWESLERLILEGCHNLNEIDPSIGKLKLLTTLNLNGCESLQELPEELGCLEALIEIMMPCSSCMFKLPETFGNLKSLLTFDVSHRQISKLPYSIGGLVKLRWLNISKCRMIKELPDTVGNLQLLVELDLSFTSLGHLPDSIGNLKQLKVLRLSHISSITKLPSMIGLVEKLEELYANYCWNLTGKIPEEIVLLSHLRILDLSYTCISGLPSTCHCSSHSHHSPFSAGKTIIVPQNHEFPPLAPV</sequence>
<dbReference type="InterPro" id="IPR032675">
    <property type="entry name" value="LRR_dom_sf"/>
</dbReference>
<dbReference type="GeneID" id="125315508"/>
<dbReference type="InterPro" id="IPR027417">
    <property type="entry name" value="P-loop_NTPase"/>
</dbReference>
<protein>
    <submittedName>
        <fullName evidence="7">Disease resistance protein RPV1-like</fullName>
    </submittedName>
</protein>
<keyword evidence="2" id="KW-0677">Repeat</keyword>
<dbReference type="InterPro" id="IPR055414">
    <property type="entry name" value="LRR_R13L4/SHOC2-like"/>
</dbReference>
<dbReference type="InterPro" id="IPR003591">
    <property type="entry name" value="Leu-rich_rpt_typical-subtyp"/>
</dbReference>
<reference evidence="7" key="1">
    <citation type="submission" date="2025-08" db="UniProtKB">
        <authorList>
            <consortium name="RefSeq"/>
        </authorList>
    </citation>
    <scope>IDENTIFICATION</scope>
    <source>
        <tissue evidence="7">Leaf</tissue>
    </source>
</reference>
<dbReference type="Pfam" id="PF23598">
    <property type="entry name" value="LRR_14"/>
    <property type="match status" value="1"/>
</dbReference>
<dbReference type="Gene3D" id="3.80.10.10">
    <property type="entry name" value="Ribonuclease Inhibitor"/>
    <property type="match status" value="2"/>
</dbReference>
<feature type="domain" description="Disease resistance protein Roq1-like winged-helix" evidence="4">
    <location>
        <begin position="112"/>
        <end position="179"/>
    </location>
</feature>
<evidence type="ECO:0000259" key="5">
    <source>
        <dbReference type="Pfam" id="PF23598"/>
    </source>
</evidence>
<organism evidence="6 7">
    <name type="scientific">Rhodamnia argentea</name>
    <dbReference type="NCBI Taxonomy" id="178133"/>
    <lineage>
        <taxon>Eukaryota</taxon>
        <taxon>Viridiplantae</taxon>
        <taxon>Streptophyta</taxon>
        <taxon>Embryophyta</taxon>
        <taxon>Tracheophyta</taxon>
        <taxon>Spermatophyta</taxon>
        <taxon>Magnoliopsida</taxon>
        <taxon>eudicotyledons</taxon>
        <taxon>Gunneridae</taxon>
        <taxon>Pentapetalae</taxon>
        <taxon>rosids</taxon>
        <taxon>malvids</taxon>
        <taxon>Myrtales</taxon>
        <taxon>Myrtaceae</taxon>
        <taxon>Myrtoideae</taxon>
        <taxon>Myrteae</taxon>
        <taxon>Australasian group</taxon>
        <taxon>Rhodamnia</taxon>
    </lineage>
</organism>
<dbReference type="Proteomes" id="UP000827889">
    <property type="component" value="Chromosome 6"/>
</dbReference>
<feature type="domain" description="Disease resistance R13L4/SHOC-2-like LRR" evidence="5">
    <location>
        <begin position="414"/>
        <end position="495"/>
    </location>
</feature>
<keyword evidence="6" id="KW-1185">Reference proteome</keyword>
<dbReference type="InterPro" id="IPR044974">
    <property type="entry name" value="Disease_R_plants"/>
</dbReference>
<dbReference type="RefSeq" id="XP_048136629.1">
    <property type="nucleotide sequence ID" value="XM_048280672.1"/>
</dbReference>